<organism evidence="2 3">
    <name type="scientific">Urbifossiella limnaea</name>
    <dbReference type="NCBI Taxonomy" id="2528023"/>
    <lineage>
        <taxon>Bacteria</taxon>
        <taxon>Pseudomonadati</taxon>
        <taxon>Planctomycetota</taxon>
        <taxon>Planctomycetia</taxon>
        <taxon>Gemmatales</taxon>
        <taxon>Gemmataceae</taxon>
        <taxon>Urbifossiella</taxon>
    </lineage>
</organism>
<keyword evidence="3" id="KW-1185">Reference proteome</keyword>
<dbReference type="AlphaFoldDB" id="A0A517XUP9"/>
<dbReference type="EMBL" id="CP036273">
    <property type="protein sequence ID" value="QDU21231.1"/>
    <property type="molecule type" value="Genomic_DNA"/>
</dbReference>
<dbReference type="Proteomes" id="UP000319576">
    <property type="component" value="Chromosome"/>
</dbReference>
<evidence type="ECO:0000256" key="1">
    <source>
        <dbReference type="SAM" id="MobiDB-lite"/>
    </source>
</evidence>
<evidence type="ECO:0000313" key="3">
    <source>
        <dbReference type="Proteomes" id="UP000319576"/>
    </source>
</evidence>
<name>A0A517XUP9_9BACT</name>
<proteinExistence type="predicted"/>
<dbReference type="KEGG" id="uli:ETAA1_31960"/>
<feature type="region of interest" description="Disordered" evidence="1">
    <location>
        <begin position="1"/>
        <end position="20"/>
    </location>
</feature>
<evidence type="ECO:0000313" key="2">
    <source>
        <dbReference type="EMBL" id="QDU21231.1"/>
    </source>
</evidence>
<accession>A0A517XUP9</accession>
<reference evidence="2 3" key="1">
    <citation type="submission" date="2019-02" db="EMBL/GenBank/DDBJ databases">
        <title>Deep-cultivation of Planctomycetes and their phenomic and genomic characterization uncovers novel biology.</title>
        <authorList>
            <person name="Wiegand S."/>
            <person name="Jogler M."/>
            <person name="Boedeker C."/>
            <person name="Pinto D."/>
            <person name="Vollmers J."/>
            <person name="Rivas-Marin E."/>
            <person name="Kohn T."/>
            <person name="Peeters S.H."/>
            <person name="Heuer A."/>
            <person name="Rast P."/>
            <person name="Oberbeckmann S."/>
            <person name="Bunk B."/>
            <person name="Jeske O."/>
            <person name="Meyerdierks A."/>
            <person name="Storesund J.E."/>
            <person name="Kallscheuer N."/>
            <person name="Luecker S."/>
            <person name="Lage O.M."/>
            <person name="Pohl T."/>
            <person name="Merkel B.J."/>
            <person name="Hornburger P."/>
            <person name="Mueller R.-W."/>
            <person name="Bruemmer F."/>
            <person name="Labrenz M."/>
            <person name="Spormann A.M."/>
            <person name="Op den Camp H."/>
            <person name="Overmann J."/>
            <person name="Amann R."/>
            <person name="Jetten M.S.M."/>
            <person name="Mascher T."/>
            <person name="Medema M.H."/>
            <person name="Devos D.P."/>
            <person name="Kaster A.-K."/>
            <person name="Ovreas L."/>
            <person name="Rohde M."/>
            <person name="Galperin M.Y."/>
            <person name="Jogler C."/>
        </authorList>
    </citation>
    <scope>NUCLEOTIDE SEQUENCE [LARGE SCALE GENOMIC DNA]</scope>
    <source>
        <strain evidence="2 3">ETA_A1</strain>
    </source>
</reference>
<dbReference type="RefSeq" id="WP_145240032.1">
    <property type="nucleotide sequence ID" value="NZ_CP036273.1"/>
</dbReference>
<sequence>MVTRLRLYTPPSEEVTERPGPEVRVRLADLLPVAAMAQRMNYVWINDFLDDEVMVSHDLYEVMQAFRPSQPSSA</sequence>
<gene>
    <name evidence="2" type="ORF">ETAA1_31960</name>
</gene>
<dbReference type="OrthoDB" id="281881at2"/>
<protein>
    <submittedName>
        <fullName evidence="2">Uncharacterized protein</fullName>
    </submittedName>
</protein>